<sequence length="65" mass="7474">MLGFIGDGHKNSCLFLFSVLYNYGVNVSAYKVVIGVNKTIIPFVVFFKFDGLPHIQQQMYCQFYL</sequence>
<name>A0A1B1Y5H2_9FLAO</name>
<organism evidence="1 2">
    <name type="scientific">Wenyingzhuangia fucanilytica</name>
    <dbReference type="NCBI Taxonomy" id="1790137"/>
    <lineage>
        <taxon>Bacteria</taxon>
        <taxon>Pseudomonadati</taxon>
        <taxon>Bacteroidota</taxon>
        <taxon>Flavobacteriia</taxon>
        <taxon>Flavobacteriales</taxon>
        <taxon>Flavobacteriaceae</taxon>
        <taxon>Wenyingzhuangia</taxon>
    </lineage>
</organism>
<protein>
    <submittedName>
        <fullName evidence="1">Uncharacterized protein</fullName>
    </submittedName>
</protein>
<evidence type="ECO:0000313" key="2">
    <source>
        <dbReference type="Proteomes" id="UP000092967"/>
    </source>
</evidence>
<dbReference type="Proteomes" id="UP000092967">
    <property type="component" value="Chromosome"/>
</dbReference>
<proteinExistence type="predicted"/>
<keyword evidence="2" id="KW-1185">Reference proteome</keyword>
<dbReference type="STRING" id="1790137.AXE80_06945"/>
<dbReference type="KEGG" id="wfu:AXE80_06945"/>
<dbReference type="EMBL" id="CP014224">
    <property type="protein sequence ID" value="ANW96031.1"/>
    <property type="molecule type" value="Genomic_DNA"/>
</dbReference>
<evidence type="ECO:0000313" key="1">
    <source>
        <dbReference type="EMBL" id="ANW96031.1"/>
    </source>
</evidence>
<gene>
    <name evidence="1" type="ORF">AXE80_06945</name>
</gene>
<accession>A0A1B1Y5H2</accession>
<reference evidence="1 2" key="1">
    <citation type="submission" date="2016-02" db="EMBL/GenBank/DDBJ databases">
        <authorList>
            <person name="Wen L."/>
            <person name="He K."/>
            <person name="Yang H."/>
        </authorList>
    </citation>
    <scope>NUCLEOTIDE SEQUENCE [LARGE SCALE GENOMIC DNA]</scope>
    <source>
        <strain evidence="1 2">CZ1127</strain>
    </source>
</reference>
<dbReference type="AlphaFoldDB" id="A0A1B1Y5H2"/>